<proteinExistence type="predicted"/>
<sequence length="157" mass="18130">MVSRECAGSPYREGDMDPDLLEEWRTQTAECSIKLMGTLIAQAKRRMDEQIIKTEQFTKKLEKMANQQEVSNQLAEMEEQIKNKEEEIKLRFSIADSTVLVVINDLARESDAYGYSYNDDTNINIKMLNEMGFSTDHYSSSRLKLSSKLILNYLVEI</sequence>
<dbReference type="AlphaFoldDB" id="A0AAV7V812"/>
<evidence type="ECO:0000313" key="2">
    <source>
        <dbReference type="EMBL" id="KAJ1197658.1"/>
    </source>
</evidence>
<protein>
    <submittedName>
        <fullName evidence="2">Uncharacterized protein</fullName>
    </submittedName>
</protein>
<organism evidence="2 3">
    <name type="scientific">Pleurodeles waltl</name>
    <name type="common">Iberian ribbed newt</name>
    <dbReference type="NCBI Taxonomy" id="8319"/>
    <lineage>
        <taxon>Eukaryota</taxon>
        <taxon>Metazoa</taxon>
        <taxon>Chordata</taxon>
        <taxon>Craniata</taxon>
        <taxon>Vertebrata</taxon>
        <taxon>Euteleostomi</taxon>
        <taxon>Amphibia</taxon>
        <taxon>Batrachia</taxon>
        <taxon>Caudata</taxon>
        <taxon>Salamandroidea</taxon>
        <taxon>Salamandridae</taxon>
        <taxon>Pleurodelinae</taxon>
        <taxon>Pleurodeles</taxon>
    </lineage>
</organism>
<comment type="caution">
    <text evidence="2">The sequence shown here is derived from an EMBL/GenBank/DDBJ whole genome shotgun (WGS) entry which is preliminary data.</text>
</comment>
<evidence type="ECO:0000256" key="1">
    <source>
        <dbReference type="SAM" id="Coils"/>
    </source>
</evidence>
<evidence type="ECO:0000313" key="3">
    <source>
        <dbReference type="Proteomes" id="UP001066276"/>
    </source>
</evidence>
<gene>
    <name evidence="2" type="ORF">NDU88_001514</name>
</gene>
<accession>A0AAV7V812</accession>
<dbReference type="Proteomes" id="UP001066276">
    <property type="component" value="Chromosome 2_1"/>
</dbReference>
<keyword evidence="3" id="KW-1185">Reference proteome</keyword>
<dbReference type="EMBL" id="JANPWB010000003">
    <property type="protein sequence ID" value="KAJ1197658.1"/>
    <property type="molecule type" value="Genomic_DNA"/>
</dbReference>
<keyword evidence="1" id="KW-0175">Coiled coil</keyword>
<name>A0AAV7V812_PLEWA</name>
<feature type="coiled-coil region" evidence="1">
    <location>
        <begin position="60"/>
        <end position="87"/>
    </location>
</feature>
<reference evidence="2" key="1">
    <citation type="journal article" date="2022" name="bioRxiv">
        <title>Sequencing and chromosome-scale assembly of the giantPleurodeles waltlgenome.</title>
        <authorList>
            <person name="Brown T."/>
            <person name="Elewa A."/>
            <person name="Iarovenko S."/>
            <person name="Subramanian E."/>
            <person name="Araus A.J."/>
            <person name="Petzold A."/>
            <person name="Susuki M."/>
            <person name="Suzuki K.-i.T."/>
            <person name="Hayashi T."/>
            <person name="Toyoda A."/>
            <person name="Oliveira C."/>
            <person name="Osipova E."/>
            <person name="Leigh N.D."/>
            <person name="Simon A."/>
            <person name="Yun M.H."/>
        </authorList>
    </citation>
    <scope>NUCLEOTIDE SEQUENCE</scope>
    <source>
        <strain evidence="2">20211129_DDA</strain>
        <tissue evidence="2">Liver</tissue>
    </source>
</reference>